<evidence type="ECO:0000256" key="4">
    <source>
        <dbReference type="ARBA" id="ARBA00023136"/>
    </source>
</evidence>
<reference evidence="6" key="2">
    <citation type="submission" date="2020-09" db="EMBL/GenBank/DDBJ databases">
        <authorList>
            <person name="Sun Q."/>
            <person name="Ohkuma M."/>
        </authorList>
    </citation>
    <scope>NUCLEOTIDE SEQUENCE</scope>
    <source>
        <strain evidence="6">JCM 19596</strain>
    </source>
</reference>
<keyword evidence="2 5" id="KW-0812">Transmembrane</keyword>
<dbReference type="GO" id="GO:0016020">
    <property type="term" value="C:membrane"/>
    <property type="evidence" value="ECO:0007669"/>
    <property type="project" value="UniProtKB-SubCell"/>
</dbReference>
<sequence length="287" mass="30957">MWHMAIRGERVDEDVAHAPQVPLDGRDAALLLVPLLALTALYCLPDALVRPLALSHLNPEPWSFYTAHFVHFSRGHFLNDAAAYLLLAPTAYLLFTWADDRAFFRRAFLTVLLAFPVALSAVGLALPRRVVTYGFSGLAMALFGLVGVAAFRYLETCPGDIDLGHAPGLFFAATTAIPLLVLPHTPTAMALTAASALPTAYYTRSTVRALPRDARQSIVHRPGAAELPGFAAFLVLASPFAAFPPNPFAGAVTVDIFLHFVGFALGFLVPYTALVTRKCARLSRESG</sequence>
<dbReference type="EMBL" id="BMPG01000001">
    <property type="protein sequence ID" value="GGL47016.1"/>
    <property type="molecule type" value="Genomic_DNA"/>
</dbReference>
<feature type="transmembrane region" description="Helical" evidence="5">
    <location>
        <begin position="256"/>
        <end position="274"/>
    </location>
</feature>
<dbReference type="InterPro" id="IPR035952">
    <property type="entry name" value="Rhomboid-like_sf"/>
</dbReference>
<dbReference type="Proteomes" id="UP000607197">
    <property type="component" value="Unassembled WGS sequence"/>
</dbReference>
<feature type="transmembrane region" description="Helical" evidence="5">
    <location>
        <begin position="224"/>
        <end position="244"/>
    </location>
</feature>
<dbReference type="AlphaFoldDB" id="A0A830FH81"/>
<name>A0A830FH81_9EURY</name>
<reference evidence="6" key="1">
    <citation type="journal article" date="2014" name="Int. J. Syst. Evol. Microbiol.">
        <title>Complete genome sequence of Corynebacterium casei LMG S-19264T (=DSM 44701T), isolated from a smear-ripened cheese.</title>
        <authorList>
            <consortium name="US DOE Joint Genome Institute (JGI-PGF)"/>
            <person name="Walter F."/>
            <person name="Albersmeier A."/>
            <person name="Kalinowski J."/>
            <person name="Ruckert C."/>
        </authorList>
    </citation>
    <scope>NUCLEOTIDE SEQUENCE</scope>
    <source>
        <strain evidence="6">JCM 19596</strain>
    </source>
</reference>
<evidence type="ECO:0000256" key="1">
    <source>
        <dbReference type="ARBA" id="ARBA00004141"/>
    </source>
</evidence>
<proteinExistence type="predicted"/>
<evidence type="ECO:0000256" key="2">
    <source>
        <dbReference type="ARBA" id="ARBA00022692"/>
    </source>
</evidence>
<gene>
    <name evidence="6" type="ORF">GCM10009039_01630</name>
</gene>
<evidence type="ECO:0000256" key="3">
    <source>
        <dbReference type="ARBA" id="ARBA00022989"/>
    </source>
</evidence>
<keyword evidence="7" id="KW-1185">Reference proteome</keyword>
<dbReference type="SUPFAM" id="SSF144091">
    <property type="entry name" value="Rhomboid-like"/>
    <property type="match status" value="1"/>
</dbReference>
<organism evidence="6 7">
    <name type="scientific">Halocalculus aciditolerans</name>
    <dbReference type="NCBI Taxonomy" id="1383812"/>
    <lineage>
        <taxon>Archaea</taxon>
        <taxon>Methanobacteriati</taxon>
        <taxon>Methanobacteriota</taxon>
        <taxon>Stenosarchaea group</taxon>
        <taxon>Halobacteria</taxon>
        <taxon>Halobacteriales</taxon>
        <taxon>Halobacteriaceae</taxon>
        <taxon>Halocalculus</taxon>
    </lineage>
</organism>
<feature type="transmembrane region" description="Helical" evidence="5">
    <location>
        <begin position="81"/>
        <end position="98"/>
    </location>
</feature>
<evidence type="ECO:0000313" key="7">
    <source>
        <dbReference type="Proteomes" id="UP000607197"/>
    </source>
</evidence>
<evidence type="ECO:0000256" key="5">
    <source>
        <dbReference type="SAM" id="Phobius"/>
    </source>
</evidence>
<keyword evidence="3 5" id="KW-1133">Transmembrane helix</keyword>
<feature type="transmembrane region" description="Helical" evidence="5">
    <location>
        <begin position="132"/>
        <end position="151"/>
    </location>
</feature>
<accession>A0A830FH81</accession>
<protein>
    <recommendedName>
        <fullName evidence="8">Peptidase S54 rhomboid domain-containing protein</fullName>
    </recommendedName>
</protein>
<evidence type="ECO:0008006" key="8">
    <source>
        <dbReference type="Google" id="ProtNLM"/>
    </source>
</evidence>
<feature type="transmembrane region" description="Helical" evidence="5">
    <location>
        <begin position="107"/>
        <end position="126"/>
    </location>
</feature>
<feature type="transmembrane region" description="Helical" evidence="5">
    <location>
        <begin position="163"/>
        <end position="181"/>
    </location>
</feature>
<evidence type="ECO:0000313" key="6">
    <source>
        <dbReference type="EMBL" id="GGL47016.1"/>
    </source>
</evidence>
<comment type="subcellular location">
    <subcellularLocation>
        <location evidence="1">Membrane</location>
        <topology evidence="1">Multi-pass membrane protein</topology>
    </subcellularLocation>
</comment>
<comment type="caution">
    <text evidence="6">The sequence shown here is derived from an EMBL/GenBank/DDBJ whole genome shotgun (WGS) entry which is preliminary data.</text>
</comment>
<keyword evidence="4 5" id="KW-0472">Membrane</keyword>